<accession>A0A650ER84</accession>
<feature type="transmembrane region" description="Helical" evidence="1">
    <location>
        <begin position="54"/>
        <end position="74"/>
    </location>
</feature>
<reference evidence="2" key="1">
    <citation type="journal article" date="2020" name="J. ISSAAS">
        <title>Lactobacilli and other gastrointestinal microbiota of Peromyscus leucopus, reservoir host for agents of Lyme disease and other zoonoses in North America.</title>
        <authorList>
            <person name="Milovic A."/>
            <person name="Bassam K."/>
            <person name="Shao H."/>
            <person name="Chatzistamou I."/>
            <person name="Tufts D.M."/>
            <person name="Diuk-Wasser M."/>
            <person name="Barbour A.G."/>
        </authorList>
    </citation>
    <scope>NUCLEOTIDE SEQUENCE</scope>
    <source>
        <strain evidence="2">LL50</strain>
    </source>
</reference>
<keyword evidence="1" id="KW-0812">Transmembrane</keyword>
<evidence type="ECO:0000256" key="1">
    <source>
        <dbReference type="SAM" id="Phobius"/>
    </source>
</evidence>
<organism evidence="2">
    <name type="scientific">uncultured Spirochaetaceae bacterium</name>
    <dbReference type="NCBI Taxonomy" id="201186"/>
    <lineage>
        <taxon>Bacteria</taxon>
        <taxon>Pseudomonadati</taxon>
        <taxon>Spirochaetota</taxon>
        <taxon>Spirochaetia</taxon>
        <taxon>Spirochaetales</taxon>
        <taxon>Spirochaetaceae</taxon>
        <taxon>environmental samples</taxon>
    </lineage>
</organism>
<name>A0A650ER84_9SPIO</name>
<gene>
    <name evidence="2" type="ORF">Unknown280_1660</name>
</gene>
<feature type="transmembrane region" description="Helical" evidence="1">
    <location>
        <begin position="12"/>
        <end position="42"/>
    </location>
</feature>
<keyword evidence="1" id="KW-1133">Transmembrane helix</keyword>
<sequence length="118" mass="12679">MGSVIWGIIGTFFALFGLIPFLGIMNFFSIPILVIGLLCGIIGICKKPKEKRGASIAGTIICVLFLIVAGWRTFVGVSATKKAVNPSSIEKLQQTSENLKDFSDSVNKLSDALDSLEK</sequence>
<dbReference type="EMBL" id="MN577574">
    <property type="protein sequence ID" value="QGT51474.1"/>
    <property type="molecule type" value="Genomic_DNA"/>
</dbReference>
<keyword evidence="1" id="KW-0472">Membrane</keyword>
<protein>
    <submittedName>
        <fullName evidence="2">Uncharacterized protein</fullName>
    </submittedName>
</protein>
<dbReference type="AlphaFoldDB" id="A0A650ER84"/>
<proteinExistence type="predicted"/>
<evidence type="ECO:0000313" key="2">
    <source>
        <dbReference type="EMBL" id="QGT51474.1"/>
    </source>
</evidence>